<dbReference type="Pfam" id="PF03109">
    <property type="entry name" value="ABC1"/>
    <property type="match status" value="2"/>
</dbReference>
<accession>A0A024UHX0</accession>
<dbReference type="InterPro" id="IPR000719">
    <property type="entry name" value="Prot_kinase_dom"/>
</dbReference>
<dbReference type="VEuPathDB" id="FungiDB:H310_03486"/>
<dbReference type="GO" id="GO:0004672">
    <property type="term" value="F:protein kinase activity"/>
    <property type="evidence" value="ECO:0007669"/>
    <property type="project" value="InterPro"/>
</dbReference>
<dbReference type="eggNOG" id="KOG1235">
    <property type="taxonomic scope" value="Eukaryota"/>
</dbReference>
<dbReference type="InterPro" id="IPR051130">
    <property type="entry name" value="Mito_struct-func_regulator"/>
</dbReference>
<dbReference type="OrthoDB" id="427480at2759"/>
<dbReference type="PANTHER" id="PTHR43173">
    <property type="entry name" value="ABC1 FAMILY PROTEIN"/>
    <property type="match status" value="1"/>
</dbReference>
<name>A0A024UHX0_9STRA</name>
<dbReference type="InterPro" id="IPR011009">
    <property type="entry name" value="Kinase-like_dom_sf"/>
</dbReference>
<proteinExistence type="predicted"/>
<organism evidence="2">
    <name type="scientific">Aphanomyces invadans</name>
    <dbReference type="NCBI Taxonomy" id="157072"/>
    <lineage>
        <taxon>Eukaryota</taxon>
        <taxon>Sar</taxon>
        <taxon>Stramenopiles</taxon>
        <taxon>Oomycota</taxon>
        <taxon>Saprolegniomycetes</taxon>
        <taxon>Saprolegniales</taxon>
        <taxon>Verrucalvaceae</taxon>
        <taxon>Aphanomyces</taxon>
    </lineage>
</organism>
<dbReference type="EMBL" id="KI913956">
    <property type="protein sequence ID" value="ETW05805.1"/>
    <property type="molecule type" value="Genomic_DNA"/>
</dbReference>
<evidence type="ECO:0000313" key="2">
    <source>
        <dbReference type="EMBL" id="ETW05805.1"/>
    </source>
</evidence>
<dbReference type="SUPFAM" id="SSF56112">
    <property type="entry name" value="Protein kinase-like (PK-like)"/>
    <property type="match status" value="1"/>
</dbReference>
<dbReference type="PROSITE" id="PS50011">
    <property type="entry name" value="PROTEIN_KINASE_DOM"/>
    <property type="match status" value="1"/>
</dbReference>
<dbReference type="STRING" id="157072.A0A024UHX0"/>
<dbReference type="AlphaFoldDB" id="A0A024UHX0"/>
<protein>
    <recommendedName>
        <fullName evidence="1">Protein kinase domain-containing protein</fullName>
    </recommendedName>
</protein>
<sequence>MVSSHFPTHAVFHVLMLRRAASRLVAHGQRRALKSTLASTVSATQPRPSSGGVWRALGKGALAVAGATAGAIYYRMQKDEGFSRSAYFYAKVLPAYVDYRMTQIYVEDILKLPDAEQDVYYERLHNRYSDEIFDVILNLKGFYIKIAQLSSTRDDFVPKQYLDRAKQLQSDAPCKTIDEVKAIIENAYGKRMDEVFASFDPTPLGAASIGQVHKAVLLDGTTVVVKVQYPDAEKNFRNDIGTIKSFCALAQPAHLPMMNEIEKQFMNEFDYTREAAHLAEVRANIQASPYNASFVVPMPYPELCTKDVLVMEYLKGKSLLDGINQHFEIIAKERNTTVEALREAQDKEDAERDALGLARRTGPSEEDLRRYQKLLQVRNAWTSAKHKLYDYSIGLVYPRTADAADHKPEGTLLNLAEILRLVVEVHGHEILVNGCFNGDPHPGNIMLLDDGRIGLIDYGQVKKISKEQRHQLARCFVALAEGTKEDVVASALDMGLRTKHNYPDVLEKYMRVAFDRDDKQVTEGLNIQLFIEALEARDPIVSQADDFVMASRVSLLLRGLSYALRYPMSHAQMWLPLAKQVLAAEADT</sequence>
<dbReference type="PANTHER" id="PTHR43173:SF34">
    <property type="entry name" value="ABC1 ATYPICAL KINASE-LIKE DOMAIN-CONTAINING PROTEIN"/>
    <property type="match status" value="1"/>
</dbReference>
<dbReference type="RefSeq" id="XP_008865582.1">
    <property type="nucleotide sequence ID" value="XM_008867360.1"/>
</dbReference>
<feature type="domain" description="Protein kinase" evidence="1">
    <location>
        <begin position="198"/>
        <end position="588"/>
    </location>
</feature>
<dbReference type="InterPro" id="IPR004147">
    <property type="entry name" value="ABC1_dom"/>
</dbReference>
<evidence type="ECO:0000259" key="1">
    <source>
        <dbReference type="PROSITE" id="PS50011"/>
    </source>
</evidence>
<reference evidence="2" key="1">
    <citation type="submission" date="2013-12" db="EMBL/GenBank/DDBJ databases">
        <title>The Genome Sequence of Aphanomyces invadans NJM9701.</title>
        <authorList>
            <consortium name="The Broad Institute Genomics Platform"/>
            <person name="Russ C."/>
            <person name="Tyler B."/>
            <person name="van West P."/>
            <person name="Dieguez-Uribeondo J."/>
            <person name="Young S.K."/>
            <person name="Zeng Q."/>
            <person name="Gargeya S."/>
            <person name="Fitzgerald M."/>
            <person name="Abouelleil A."/>
            <person name="Alvarado L."/>
            <person name="Chapman S.B."/>
            <person name="Gainer-Dewar J."/>
            <person name="Goldberg J."/>
            <person name="Griggs A."/>
            <person name="Gujja S."/>
            <person name="Hansen M."/>
            <person name="Howarth C."/>
            <person name="Imamovic A."/>
            <person name="Ireland A."/>
            <person name="Larimer J."/>
            <person name="McCowan C."/>
            <person name="Murphy C."/>
            <person name="Pearson M."/>
            <person name="Poon T.W."/>
            <person name="Priest M."/>
            <person name="Roberts A."/>
            <person name="Saif S."/>
            <person name="Shea T."/>
            <person name="Sykes S."/>
            <person name="Wortman J."/>
            <person name="Nusbaum C."/>
            <person name="Birren B."/>
        </authorList>
    </citation>
    <scope>NUCLEOTIDE SEQUENCE [LARGE SCALE GENOMIC DNA]</scope>
    <source>
        <strain evidence="2">NJM9701</strain>
    </source>
</reference>
<gene>
    <name evidence="2" type="ORF">H310_03486</name>
</gene>
<dbReference type="GeneID" id="20080536"/>
<dbReference type="CDD" id="cd05121">
    <property type="entry name" value="ABC1_ADCK3-like"/>
    <property type="match status" value="1"/>
</dbReference>
<dbReference type="GO" id="GO:0005524">
    <property type="term" value="F:ATP binding"/>
    <property type="evidence" value="ECO:0007669"/>
    <property type="project" value="InterPro"/>
</dbReference>